<gene>
    <name evidence="2" type="ORF">THITE_2128443</name>
</gene>
<evidence type="ECO:0000256" key="1">
    <source>
        <dbReference type="SAM" id="SignalP"/>
    </source>
</evidence>
<dbReference type="HOGENOM" id="CLU_1760051_0_0_1"/>
<dbReference type="KEGG" id="ttt:THITE_2128443"/>
<evidence type="ECO:0000313" key="2">
    <source>
        <dbReference type="EMBL" id="AEO66369.1"/>
    </source>
</evidence>
<protein>
    <submittedName>
        <fullName evidence="2">Uncharacterized protein</fullName>
    </submittedName>
</protein>
<reference evidence="2 3" key="1">
    <citation type="journal article" date="2011" name="Nat. Biotechnol.">
        <title>Comparative genomic analysis of the thermophilic biomass-degrading fungi Myceliophthora thermophila and Thielavia terrestris.</title>
        <authorList>
            <person name="Berka R.M."/>
            <person name="Grigoriev I.V."/>
            <person name="Otillar R."/>
            <person name="Salamov A."/>
            <person name="Grimwood J."/>
            <person name="Reid I."/>
            <person name="Ishmael N."/>
            <person name="John T."/>
            <person name="Darmond C."/>
            <person name="Moisan M.-C."/>
            <person name="Henrissat B."/>
            <person name="Coutinho P.M."/>
            <person name="Lombard V."/>
            <person name="Natvig D.O."/>
            <person name="Lindquist E."/>
            <person name="Schmutz J."/>
            <person name="Lucas S."/>
            <person name="Harris P."/>
            <person name="Powlowski J."/>
            <person name="Bellemare A."/>
            <person name="Taylor D."/>
            <person name="Butler G."/>
            <person name="de Vries R.P."/>
            <person name="Allijn I.E."/>
            <person name="van den Brink J."/>
            <person name="Ushinsky S."/>
            <person name="Storms R."/>
            <person name="Powell A.J."/>
            <person name="Paulsen I.T."/>
            <person name="Elbourne L.D.H."/>
            <person name="Baker S.E."/>
            <person name="Magnuson J."/>
            <person name="LaBoissiere S."/>
            <person name="Clutterbuck A.J."/>
            <person name="Martinez D."/>
            <person name="Wogulis M."/>
            <person name="de Leon A.L."/>
            <person name="Rey M.W."/>
            <person name="Tsang A."/>
        </authorList>
    </citation>
    <scope>NUCLEOTIDE SEQUENCE [LARGE SCALE GENOMIC DNA]</scope>
    <source>
        <strain evidence="3">ATCC 38088 / NRRL 8126</strain>
    </source>
</reference>
<sequence length="148" mass="16441">MRHISSPLFSLFMLSSVTRSNNGAGFRNRRSAVHQSLRRALDIIHHGVYSLQGRSTAKKMRKQSTLSSPVSIYIYTLKYFFGVPDKVLAIYRADNPGPFSKPYPGNIIPSVSRIDYIAHHGFLQAFSGPNLRPASLRFIQGFVAGAGD</sequence>
<dbReference type="EMBL" id="CP003010">
    <property type="protein sequence ID" value="AEO66369.1"/>
    <property type="molecule type" value="Genomic_DNA"/>
</dbReference>
<dbReference type="OrthoDB" id="1470350at2759"/>
<evidence type="ECO:0000313" key="3">
    <source>
        <dbReference type="Proteomes" id="UP000008181"/>
    </source>
</evidence>
<dbReference type="STRING" id="578455.G2QZP0"/>
<dbReference type="AlphaFoldDB" id="G2QZP0"/>
<keyword evidence="1" id="KW-0732">Signal</keyword>
<accession>G2QZP0</accession>
<feature type="chain" id="PRO_5003436787" evidence="1">
    <location>
        <begin position="21"/>
        <end position="148"/>
    </location>
</feature>
<keyword evidence="3" id="KW-1185">Reference proteome</keyword>
<dbReference type="GeneID" id="11518034"/>
<feature type="signal peptide" evidence="1">
    <location>
        <begin position="1"/>
        <end position="20"/>
    </location>
</feature>
<dbReference type="RefSeq" id="XP_003652705.1">
    <property type="nucleotide sequence ID" value="XM_003652657.1"/>
</dbReference>
<dbReference type="Proteomes" id="UP000008181">
    <property type="component" value="Chromosome 2"/>
</dbReference>
<name>G2QZP0_THETT</name>
<organism evidence="2 3">
    <name type="scientific">Thermothielavioides terrestris (strain ATCC 38088 / NRRL 8126)</name>
    <name type="common">Thielavia terrestris</name>
    <dbReference type="NCBI Taxonomy" id="578455"/>
    <lineage>
        <taxon>Eukaryota</taxon>
        <taxon>Fungi</taxon>
        <taxon>Dikarya</taxon>
        <taxon>Ascomycota</taxon>
        <taxon>Pezizomycotina</taxon>
        <taxon>Sordariomycetes</taxon>
        <taxon>Sordariomycetidae</taxon>
        <taxon>Sordariales</taxon>
        <taxon>Chaetomiaceae</taxon>
        <taxon>Thermothielavioides</taxon>
        <taxon>Thermothielavioides terrestris</taxon>
    </lineage>
</organism>
<proteinExistence type="predicted"/>